<protein>
    <recommendedName>
        <fullName evidence="2">Ras-associating domain-containing protein</fullName>
    </recommendedName>
</protein>
<dbReference type="GO" id="GO:0007165">
    <property type="term" value="P:signal transduction"/>
    <property type="evidence" value="ECO:0007669"/>
    <property type="project" value="InterPro"/>
</dbReference>
<dbReference type="Gene3D" id="3.10.20.90">
    <property type="entry name" value="Phosphatidylinositol 3-kinase Catalytic Subunit, Chain A, domain 1"/>
    <property type="match status" value="1"/>
</dbReference>
<feature type="compositionally biased region" description="Low complexity" evidence="1">
    <location>
        <begin position="528"/>
        <end position="545"/>
    </location>
</feature>
<feature type="compositionally biased region" description="Basic and acidic residues" evidence="1">
    <location>
        <begin position="1133"/>
        <end position="1153"/>
    </location>
</feature>
<organism evidence="3 4">
    <name type="scientific">Piromyces finnis</name>
    <dbReference type="NCBI Taxonomy" id="1754191"/>
    <lineage>
        <taxon>Eukaryota</taxon>
        <taxon>Fungi</taxon>
        <taxon>Fungi incertae sedis</taxon>
        <taxon>Chytridiomycota</taxon>
        <taxon>Chytridiomycota incertae sedis</taxon>
        <taxon>Neocallimastigomycetes</taxon>
        <taxon>Neocallimastigales</taxon>
        <taxon>Neocallimastigaceae</taxon>
        <taxon>Piromyces</taxon>
    </lineage>
</organism>
<dbReference type="PROSITE" id="PS50200">
    <property type="entry name" value="RA"/>
    <property type="match status" value="1"/>
</dbReference>
<evidence type="ECO:0000256" key="1">
    <source>
        <dbReference type="SAM" id="MobiDB-lite"/>
    </source>
</evidence>
<dbReference type="InterPro" id="IPR000159">
    <property type="entry name" value="RA_dom"/>
</dbReference>
<feature type="compositionally biased region" description="Polar residues" evidence="1">
    <location>
        <begin position="352"/>
        <end position="365"/>
    </location>
</feature>
<feature type="region of interest" description="Disordered" evidence="1">
    <location>
        <begin position="618"/>
        <end position="651"/>
    </location>
</feature>
<dbReference type="OrthoDB" id="10537092at2759"/>
<reference evidence="3 4" key="2">
    <citation type="submission" date="2016-08" db="EMBL/GenBank/DDBJ databases">
        <title>Pervasive Adenine N6-methylation of Active Genes in Fungi.</title>
        <authorList>
            <consortium name="DOE Joint Genome Institute"/>
            <person name="Mondo S.J."/>
            <person name="Dannebaum R.O."/>
            <person name="Kuo R.C."/>
            <person name="Labutti K."/>
            <person name="Haridas S."/>
            <person name="Kuo A."/>
            <person name="Salamov A."/>
            <person name="Ahrendt S.R."/>
            <person name="Lipzen A."/>
            <person name="Sullivan W."/>
            <person name="Andreopoulos W.B."/>
            <person name="Clum A."/>
            <person name="Lindquist E."/>
            <person name="Daum C."/>
            <person name="Ramamoorthy G.K."/>
            <person name="Gryganskyi A."/>
            <person name="Culley D."/>
            <person name="Magnuson J.K."/>
            <person name="James T.Y."/>
            <person name="O'Malley M.A."/>
            <person name="Stajich J.E."/>
            <person name="Spatafora J.W."/>
            <person name="Visel A."/>
            <person name="Grigoriev I.V."/>
        </authorList>
    </citation>
    <scope>NUCLEOTIDE SEQUENCE [LARGE SCALE GENOMIC DNA]</scope>
    <source>
        <strain evidence="4">finn</strain>
    </source>
</reference>
<dbReference type="Proteomes" id="UP000193719">
    <property type="component" value="Unassembled WGS sequence"/>
</dbReference>
<dbReference type="STRING" id="1754191.A0A1Y1VP24"/>
<evidence type="ECO:0000313" key="3">
    <source>
        <dbReference type="EMBL" id="ORX60120.1"/>
    </source>
</evidence>
<gene>
    <name evidence="3" type="ORF">BCR36DRAFT_51347</name>
</gene>
<comment type="caution">
    <text evidence="3">The sequence shown here is derived from an EMBL/GenBank/DDBJ whole genome shotgun (WGS) entry which is preliminary data.</text>
</comment>
<accession>A0A1Y1VP24</accession>
<feature type="compositionally biased region" description="Polar residues" evidence="1">
    <location>
        <begin position="515"/>
        <end position="527"/>
    </location>
</feature>
<feature type="region of interest" description="Disordered" evidence="1">
    <location>
        <begin position="352"/>
        <end position="377"/>
    </location>
</feature>
<feature type="compositionally biased region" description="Basic and acidic residues" evidence="1">
    <location>
        <begin position="64"/>
        <end position="84"/>
    </location>
</feature>
<feature type="region of interest" description="Disordered" evidence="1">
    <location>
        <begin position="826"/>
        <end position="853"/>
    </location>
</feature>
<dbReference type="AlphaFoldDB" id="A0A1Y1VP24"/>
<feature type="compositionally biased region" description="Low complexity" evidence="1">
    <location>
        <begin position="366"/>
        <end position="377"/>
    </location>
</feature>
<keyword evidence="4" id="KW-1185">Reference proteome</keyword>
<evidence type="ECO:0000259" key="2">
    <source>
        <dbReference type="PROSITE" id="PS50200"/>
    </source>
</evidence>
<feature type="domain" description="Ras-associating" evidence="2">
    <location>
        <begin position="1208"/>
        <end position="1270"/>
    </location>
</feature>
<feature type="compositionally biased region" description="Basic and acidic residues" evidence="1">
    <location>
        <begin position="833"/>
        <end position="845"/>
    </location>
</feature>
<feature type="compositionally biased region" description="Low complexity" evidence="1">
    <location>
        <begin position="85"/>
        <end position="101"/>
    </location>
</feature>
<proteinExistence type="predicted"/>
<evidence type="ECO:0000313" key="4">
    <source>
        <dbReference type="Proteomes" id="UP000193719"/>
    </source>
</evidence>
<feature type="region of interest" description="Disordered" evidence="1">
    <location>
        <begin position="1"/>
        <end position="119"/>
    </location>
</feature>
<dbReference type="EMBL" id="MCFH01000002">
    <property type="protein sequence ID" value="ORX60120.1"/>
    <property type="molecule type" value="Genomic_DNA"/>
</dbReference>
<sequence length="1270" mass="145568">MDEIEEKSNIVDLNIESTNDEPNNVEPDSNIPRTLPDLEINDSAPDSKENNENVNSPNFILDSEETKEKPLLTIKDNENFDKNTNENNNENNNDESNNNEQNNEKDESNGGELTDIVPGSVGNKIRHFEVIQEEKKKEKIPPVKMTRKAFRSRVNSTQVYKRESLALLASNADNKLRIQTVISQLFNNNEENTSNSNSNTPVTTRSSRINSFKNQLSNKEMTMETFLKKIRQNNGEIEEEDEENIKENETVITNNIKDEENIKENETVITNNIKDEENIKENETVITNNIKDEDDVKYNNNKSENIIENNENKNNIEVENTNNKNFNKCNKRNSRADLPSIISKNLEFQQCTSQNSPLRTTSNIPENEGLNENSGNNDNIEINNKVIENENVNIVNKSDINDESGFHEIKLDSKSSLKQPFHFQSQQNVNEYDKELDVKQSLSLSSNELIKSKTDCSLNKVDVIQPLDKQHVAVSDTQLNTMNSVKKFKTQFIKISSKKNSRANIKSIHVKGNGEHSNSNSQENMNPSLDSVSDDSVSSINNLNNTRKASSDQNNRHPIEVLPLKINTKMTSDTNLYRCKKNDMIMSSKSSKSFVAIPTVISKKQLNKNSKPVEMRHITKKSSISTISSHSDDESISSPISAPVNDKLSSPANEKRLSRLNEYDTDILYEYFEEESLDDIINSESLSIRSLSVDSTRTQNNKPNSLSIKTNVKHNVPGLGSNDIMTSGVTPLDQVYNSISEELEQRLCKTVRHSILQRVDSNNFMIPINILYEKYYKTQVIYVERKMTIEEVLQQALNSINIYEDYGNYDLLQVFGFEDIIEEEEENNIAEENETKKNESDEEKSNSSLECNGKYQNVLDPTENVESILENTFSGSNRKTNNILTFRIRKKSSTMKLQIYLEEEKKYYKVMVTKKTTCSDVIKALLFLINEPYSENNWYIQRKHLDNYEEGKDILELTDTLYNKEEKIKYILKRKNSKQMSKLANLLGVTDESDLHNIVDNKESKKKKDKDKASKSTNELIKFEPLKDSCDTLNEYSEENSELFSRILSLDKEEIYRIYLRNKKLNNNKKKLEKKKCGSLDQLNLNSGSSSSIKEGERFSSQVFNIFKSKKEKRLSKLRDSMGTGSMPALSLLKDDNSKDSKDDLTKYDENGTKEFSSSNNDLLEPGKRAKKLGNFFGVNPYQRENTELNNIIRKNYNSKKAMDNAQQFVVIRVYFANFSFTTVNMSINDTCKTLKKILCEKLGVKESDEGLYQIYEFTQKNGCKSKRSS</sequence>
<reference evidence="3 4" key="1">
    <citation type="submission" date="2016-08" db="EMBL/GenBank/DDBJ databases">
        <title>Genomes of anaerobic fungi encode conserved fungal cellulosomes for biomass hydrolysis.</title>
        <authorList>
            <consortium name="DOE Joint Genome Institute"/>
            <person name="Haitjema C.H."/>
            <person name="Gilmore S.P."/>
            <person name="Henske J.K."/>
            <person name="Solomon K.V."/>
            <person name="De Groot R."/>
            <person name="Kuo A."/>
            <person name="Mondo S.J."/>
            <person name="Salamov A.A."/>
            <person name="Labutti K."/>
            <person name="Zhao Z."/>
            <person name="Chiniquy J."/>
            <person name="Barry K."/>
            <person name="Brewer H.M."/>
            <person name="Purvine S.O."/>
            <person name="Wright A.T."/>
            <person name="Boxma B."/>
            <person name="Van Alen T."/>
            <person name="Hackstein J.H."/>
            <person name="Baker S.E."/>
            <person name="Grigoriev I.V."/>
            <person name="O'Malley M.A."/>
        </authorList>
    </citation>
    <scope>NUCLEOTIDE SEQUENCE [LARGE SCALE GENOMIC DNA]</scope>
    <source>
        <strain evidence="4">finn</strain>
    </source>
</reference>
<name>A0A1Y1VP24_9FUNG</name>
<feature type="region of interest" description="Disordered" evidence="1">
    <location>
        <begin position="510"/>
        <end position="559"/>
    </location>
</feature>
<feature type="region of interest" description="Disordered" evidence="1">
    <location>
        <begin position="1118"/>
        <end position="1161"/>
    </location>
</feature>